<dbReference type="Pfam" id="PF12365">
    <property type="entry name" value="DUF3649"/>
    <property type="match status" value="1"/>
</dbReference>
<evidence type="ECO:0000313" key="2">
    <source>
        <dbReference type="EMBL" id="CEG17869.1"/>
    </source>
</evidence>
<proteinExistence type="predicted"/>
<dbReference type="EMBL" id="CCXZ01000166">
    <property type="protein sequence ID" value="CEG17869.1"/>
    <property type="molecule type" value="Genomic_DNA"/>
</dbReference>
<keyword evidence="1" id="KW-0472">Membrane</keyword>
<feature type="transmembrane region" description="Helical" evidence="1">
    <location>
        <begin position="128"/>
        <end position="149"/>
    </location>
</feature>
<evidence type="ECO:0000256" key="1">
    <source>
        <dbReference type="SAM" id="Phobius"/>
    </source>
</evidence>
<accession>A0A0U5FHM9</accession>
<evidence type="ECO:0000313" key="3">
    <source>
        <dbReference type="Proteomes" id="UP000052230"/>
    </source>
</evidence>
<reference evidence="2 3" key="1">
    <citation type="submission" date="2014-09" db="EMBL/GenBank/DDBJ databases">
        <authorList>
            <person name="Regsiter A."/>
        </authorList>
    </citation>
    <scope>NUCLEOTIDE SEQUENCE [LARGE SCALE GENOMIC DNA]</scope>
</reference>
<dbReference type="Proteomes" id="UP000052230">
    <property type="component" value="Unassembled WGS sequence"/>
</dbReference>
<protein>
    <recommendedName>
        <fullName evidence="4">DUF3649 domain-containing protein</fullName>
    </recommendedName>
</protein>
<sequence>MEQAPPLRRGDAWLARPTPHAVATCVCRPTRFGNGALRCGRCATSIARGGVMSSASPLPLAWFRRPWLGVLARTLAAIFGGYALASATNLLLALVLPMPRSEAVLSSMLIGIVVCACAPLWAFATASVWRACAGIAVPATLMFALAAWLQRSAA</sequence>
<dbReference type="OMA" id="WCFACRS"/>
<feature type="transmembrane region" description="Helical" evidence="1">
    <location>
        <begin position="70"/>
        <end position="96"/>
    </location>
</feature>
<organism evidence="2 3">
    <name type="scientific">Xanthomonas citri pv. citri</name>
    <dbReference type="NCBI Taxonomy" id="611301"/>
    <lineage>
        <taxon>Bacteria</taxon>
        <taxon>Pseudomonadati</taxon>
        <taxon>Pseudomonadota</taxon>
        <taxon>Gammaproteobacteria</taxon>
        <taxon>Lysobacterales</taxon>
        <taxon>Lysobacteraceae</taxon>
        <taxon>Xanthomonas</taxon>
    </lineage>
</organism>
<gene>
    <name evidence="2" type="ORF">XAC3562_70140</name>
</gene>
<keyword evidence="1" id="KW-0812">Transmembrane</keyword>
<feature type="transmembrane region" description="Helical" evidence="1">
    <location>
        <begin position="103"/>
        <end position="122"/>
    </location>
</feature>
<comment type="caution">
    <text evidence="2">The sequence shown here is derived from an EMBL/GenBank/DDBJ whole genome shotgun (WGS) entry which is preliminary data.</text>
</comment>
<name>A0A0U5FHM9_XANCI</name>
<evidence type="ECO:0008006" key="4">
    <source>
        <dbReference type="Google" id="ProtNLM"/>
    </source>
</evidence>
<keyword evidence="3" id="KW-1185">Reference proteome</keyword>
<dbReference type="AlphaFoldDB" id="A0A0U5FHM9"/>
<keyword evidence="1" id="KW-1133">Transmembrane helix</keyword>
<dbReference type="InterPro" id="IPR022109">
    <property type="entry name" value="DUF3649"/>
</dbReference>